<evidence type="ECO:0000313" key="2">
    <source>
        <dbReference type="EMBL" id="KOX72328.1"/>
    </source>
</evidence>
<dbReference type="PANTHER" id="PTHR35250:SF1">
    <property type="entry name" value="UBIQUINOL-CYTOCHROME-C REDUCTASE COMPLEX ASSEMBLY FACTOR 5"/>
    <property type="match status" value="1"/>
</dbReference>
<name>A0A0N0U4E8_9HYME</name>
<protein>
    <recommendedName>
        <fullName evidence="4">Small integral membrane protein 4</fullName>
    </recommendedName>
</protein>
<reference evidence="2 3" key="1">
    <citation type="submission" date="2015-07" db="EMBL/GenBank/DDBJ databases">
        <title>The genome of Melipona quadrifasciata.</title>
        <authorList>
            <person name="Pan H."/>
            <person name="Kapheim K."/>
        </authorList>
    </citation>
    <scope>NUCLEOTIDE SEQUENCE [LARGE SCALE GENOMIC DNA]</scope>
    <source>
        <strain evidence="2">0111107301</strain>
        <tissue evidence="2">Whole body</tissue>
    </source>
</reference>
<dbReference type="Pfam" id="PF15114">
    <property type="entry name" value="UPF0640"/>
    <property type="match status" value="1"/>
</dbReference>
<dbReference type="InterPro" id="IPR028183">
    <property type="entry name" value="UQCC5"/>
</dbReference>
<organism evidence="2 3">
    <name type="scientific">Melipona quadrifasciata</name>
    <dbReference type="NCBI Taxonomy" id="166423"/>
    <lineage>
        <taxon>Eukaryota</taxon>
        <taxon>Metazoa</taxon>
        <taxon>Ecdysozoa</taxon>
        <taxon>Arthropoda</taxon>
        <taxon>Hexapoda</taxon>
        <taxon>Insecta</taxon>
        <taxon>Pterygota</taxon>
        <taxon>Neoptera</taxon>
        <taxon>Endopterygota</taxon>
        <taxon>Hymenoptera</taxon>
        <taxon>Apocrita</taxon>
        <taxon>Aculeata</taxon>
        <taxon>Apoidea</taxon>
        <taxon>Anthophila</taxon>
        <taxon>Apidae</taxon>
        <taxon>Melipona</taxon>
    </lineage>
</organism>
<evidence type="ECO:0000313" key="3">
    <source>
        <dbReference type="Proteomes" id="UP000053105"/>
    </source>
</evidence>
<evidence type="ECO:0000256" key="1">
    <source>
        <dbReference type="SAM" id="Phobius"/>
    </source>
</evidence>
<keyword evidence="3" id="KW-1185">Reference proteome</keyword>
<dbReference type="Proteomes" id="UP000053105">
    <property type="component" value="Unassembled WGS sequence"/>
</dbReference>
<dbReference type="PANTHER" id="PTHR35250">
    <property type="entry name" value="SMALL INTEGRAL MEMBRANE PROTEIN 4"/>
    <property type="match status" value="1"/>
</dbReference>
<keyword evidence="1" id="KW-0812">Transmembrane</keyword>
<proteinExistence type="predicted"/>
<evidence type="ECO:0008006" key="4">
    <source>
        <dbReference type="Google" id="ProtNLM"/>
    </source>
</evidence>
<dbReference type="AlphaFoldDB" id="A0A0N0U4E8"/>
<feature type="transmembrane region" description="Helical" evidence="1">
    <location>
        <begin position="30"/>
        <end position="50"/>
    </location>
</feature>
<gene>
    <name evidence="2" type="ORF">WN51_01426</name>
</gene>
<dbReference type="STRING" id="166423.A0A0N0U4E8"/>
<dbReference type="EMBL" id="KQ435821">
    <property type="protein sequence ID" value="KOX72328.1"/>
    <property type="molecule type" value="Genomic_DNA"/>
</dbReference>
<keyword evidence="1" id="KW-0472">Membrane</keyword>
<keyword evidence="1" id="KW-1133">Transmembrane helix</keyword>
<dbReference type="OrthoDB" id="5913955at2759"/>
<accession>A0A0N0U4E8</accession>
<sequence length="85" mass="10229">MSTLPQFNVRRKIRRFLHKMPGKALGEFRFLPILFVMGGVLEFLMINWHVGEVNFYKTYKKRRIEEAVEKRLMEMNRENNAQINA</sequence>